<evidence type="ECO:0000313" key="12">
    <source>
        <dbReference type="EMBL" id="CAE7570243.1"/>
    </source>
</evidence>
<keyword evidence="4" id="KW-0540">Nuclease</keyword>
<keyword evidence="10" id="KW-0539">Nucleus</keyword>
<keyword evidence="7" id="KW-0378">Hydrolase</keyword>
<evidence type="ECO:0000313" key="13">
    <source>
        <dbReference type="Proteomes" id="UP000604046"/>
    </source>
</evidence>
<comment type="subcellular location">
    <subcellularLocation>
        <location evidence="3">Nucleus</location>
        <location evidence="3">PML body</location>
    </subcellularLocation>
</comment>
<dbReference type="AlphaFoldDB" id="A0A812UIM0"/>
<comment type="caution">
    <text evidence="12">The sequence shown here is derived from an EMBL/GenBank/DDBJ whole genome shotgun (WGS) entry which is preliminary data.</text>
</comment>
<evidence type="ECO:0000256" key="7">
    <source>
        <dbReference type="ARBA" id="ARBA00022801"/>
    </source>
</evidence>
<keyword evidence="8" id="KW-0460">Magnesium</keyword>
<dbReference type="GO" id="GO:0005737">
    <property type="term" value="C:cytoplasm"/>
    <property type="evidence" value="ECO:0007669"/>
    <property type="project" value="TreeGrafter"/>
</dbReference>
<accession>A0A812UIM0</accession>
<dbReference type="GO" id="GO:0070260">
    <property type="term" value="F:5'-tyrosyl-DNA phosphodiesterase activity"/>
    <property type="evidence" value="ECO:0007669"/>
    <property type="project" value="TreeGrafter"/>
</dbReference>
<evidence type="ECO:0000256" key="4">
    <source>
        <dbReference type="ARBA" id="ARBA00022722"/>
    </source>
</evidence>
<dbReference type="SUPFAM" id="SSF56219">
    <property type="entry name" value="DNase I-like"/>
    <property type="match status" value="1"/>
</dbReference>
<dbReference type="Proteomes" id="UP000604046">
    <property type="component" value="Unassembled WGS sequence"/>
</dbReference>
<proteinExistence type="predicted"/>
<keyword evidence="13" id="KW-1185">Reference proteome</keyword>
<protein>
    <submittedName>
        <fullName evidence="12">TDP2 protein</fullName>
    </submittedName>
</protein>
<keyword evidence="6" id="KW-0227">DNA damage</keyword>
<dbReference type="EMBL" id="CAJNDS010002712">
    <property type="protein sequence ID" value="CAE7570243.1"/>
    <property type="molecule type" value="Genomic_DNA"/>
</dbReference>
<dbReference type="InterPro" id="IPR036691">
    <property type="entry name" value="Endo/exonu/phosph_ase_sf"/>
</dbReference>
<evidence type="ECO:0000256" key="2">
    <source>
        <dbReference type="ARBA" id="ARBA00001946"/>
    </source>
</evidence>
<name>A0A812UIM0_9DINO</name>
<dbReference type="GO" id="GO:0046872">
    <property type="term" value="F:metal ion binding"/>
    <property type="evidence" value="ECO:0007669"/>
    <property type="project" value="UniProtKB-KW"/>
</dbReference>
<dbReference type="Pfam" id="PF03372">
    <property type="entry name" value="Exo_endo_phos"/>
    <property type="match status" value="1"/>
</dbReference>
<dbReference type="PANTHER" id="PTHR15822:SF4">
    <property type="entry name" value="TYROSYL-DNA PHOSPHODIESTERASE 2"/>
    <property type="match status" value="1"/>
</dbReference>
<dbReference type="InterPro" id="IPR005135">
    <property type="entry name" value="Endo/exonuclease/phosphatase"/>
</dbReference>
<gene>
    <name evidence="12" type="primary">TDP2</name>
    <name evidence="12" type="ORF">SNAT2548_LOCUS32446</name>
</gene>
<dbReference type="GO" id="GO:0004518">
    <property type="term" value="F:nuclease activity"/>
    <property type="evidence" value="ECO:0007669"/>
    <property type="project" value="UniProtKB-KW"/>
</dbReference>
<comment type="cofactor">
    <cofactor evidence="1">
        <name>Mn(2+)</name>
        <dbReference type="ChEBI" id="CHEBI:29035"/>
    </cofactor>
</comment>
<keyword evidence="5" id="KW-0479">Metal-binding</keyword>
<evidence type="ECO:0000256" key="10">
    <source>
        <dbReference type="ARBA" id="ARBA00023242"/>
    </source>
</evidence>
<dbReference type="Gene3D" id="3.60.10.10">
    <property type="entry name" value="Endonuclease/exonuclease/phosphatase"/>
    <property type="match status" value="1"/>
</dbReference>
<evidence type="ECO:0000256" key="5">
    <source>
        <dbReference type="ARBA" id="ARBA00022723"/>
    </source>
</evidence>
<evidence type="ECO:0000256" key="3">
    <source>
        <dbReference type="ARBA" id="ARBA00004322"/>
    </source>
</evidence>
<dbReference type="InterPro" id="IPR051547">
    <property type="entry name" value="TDP2-like"/>
</dbReference>
<dbReference type="GO" id="GO:0003697">
    <property type="term" value="F:single-stranded DNA binding"/>
    <property type="evidence" value="ECO:0007669"/>
    <property type="project" value="TreeGrafter"/>
</dbReference>
<organism evidence="12 13">
    <name type="scientific">Symbiodinium natans</name>
    <dbReference type="NCBI Taxonomy" id="878477"/>
    <lineage>
        <taxon>Eukaryota</taxon>
        <taxon>Sar</taxon>
        <taxon>Alveolata</taxon>
        <taxon>Dinophyceae</taxon>
        <taxon>Suessiales</taxon>
        <taxon>Symbiodiniaceae</taxon>
        <taxon>Symbiodinium</taxon>
    </lineage>
</organism>
<dbReference type="PANTHER" id="PTHR15822">
    <property type="entry name" value="TRAF AND TNF RECEPTOR-ASSOCIATED PROTEIN"/>
    <property type="match status" value="1"/>
</dbReference>
<evidence type="ECO:0000256" key="9">
    <source>
        <dbReference type="ARBA" id="ARBA00023204"/>
    </source>
</evidence>
<feature type="domain" description="Endonuclease/exonuclease/phosphatase" evidence="11">
    <location>
        <begin position="2"/>
        <end position="219"/>
    </location>
</feature>
<dbReference type="GO" id="GO:0006302">
    <property type="term" value="P:double-strand break repair"/>
    <property type="evidence" value="ECO:0007669"/>
    <property type="project" value="TreeGrafter"/>
</dbReference>
<evidence type="ECO:0000256" key="6">
    <source>
        <dbReference type="ARBA" id="ARBA00022763"/>
    </source>
</evidence>
<keyword evidence="9" id="KW-0234">DNA repair</keyword>
<sequence>MQHRMEAIGNIIAQKNPDLVALQEMTAEHWKECLKSEAIRRYFWSPQAPQRYFTMLGSRLPAKMEPVRYPFKASKMQRDLLVMTVEPTGLPPLAFATSHLESLDEHKARRAQIDESLSILADHADAVFCGDTNINEAVDGHVKLPRDWEDAWLALKPDDPGYTFDVERNGMMAAVDGWARANKARLRFDRFWMKAANYAATEIELIDEPIKDGLWPSDHFGLLLTLQEWRQNRGDQRKDCSTT</sequence>
<evidence type="ECO:0000256" key="8">
    <source>
        <dbReference type="ARBA" id="ARBA00022842"/>
    </source>
</evidence>
<dbReference type="CDD" id="cd09080">
    <property type="entry name" value="TDP2"/>
    <property type="match status" value="1"/>
</dbReference>
<comment type="cofactor">
    <cofactor evidence="2">
        <name>Mg(2+)</name>
        <dbReference type="ChEBI" id="CHEBI:18420"/>
    </cofactor>
</comment>
<reference evidence="12" key="1">
    <citation type="submission" date="2021-02" db="EMBL/GenBank/DDBJ databases">
        <authorList>
            <person name="Dougan E. K."/>
            <person name="Rhodes N."/>
            <person name="Thang M."/>
            <person name="Chan C."/>
        </authorList>
    </citation>
    <scope>NUCLEOTIDE SEQUENCE</scope>
</reference>
<evidence type="ECO:0000259" key="11">
    <source>
        <dbReference type="Pfam" id="PF03372"/>
    </source>
</evidence>
<dbReference type="OrthoDB" id="9975959at2759"/>
<evidence type="ECO:0000256" key="1">
    <source>
        <dbReference type="ARBA" id="ARBA00001936"/>
    </source>
</evidence>